<evidence type="ECO:0000313" key="2">
    <source>
        <dbReference type="EMBL" id="RST82838.1"/>
    </source>
</evidence>
<dbReference type="OrthoDB" id="1523552at2"/>
<gene>
    <name evidence="2" type="ORF">EJC49_23095</name>
</gene>
<feature type="compositionally biased region" description="Acidic residues" evidence="1">
    <location>
        <begin position="1"/>
        <end position="15"/>
    </location>
</feature>
<dbReference type="EMBL" id="RWKW01000112">
    <property type="protein sequence ID" value="RST82838.1"/>
    <property type="molecule type" value="Genomic_DNA"/>
</dbReference>
<dbReference type="Pfam" id="PF07386">
    <property type="entry name" value="DUF1499"/>
    <property type="match status" value="1"/>
</dbReference>
<proteinExistence type="predicted"/>
<keyword evidence="3" id="KW-1185">Reference proteome</keyword>
<protein>
    <submittedName>
        <fullName evidence="2">DUF1499 domain-containing protein</fullName>
    </submittedName>
</protein>
<organism evidence="2 3">
    <name type="scientific">Aquibium carbonis</name>
    <dbReference type="NCBI Taxonomy" id="2495581"/>
    <lineage>
        <taxon>Bacteria</taxon>
        <taxon>Pseudomonadati</taxon>
        <taxon>Pseudomonadota</taxon>
        <taxon>Alphaproteobacteria</taxon>
        <taxon>Hyphomicrobiales</taxon>
        <taxon>Phyllobacteriaceae</taxon>
        <taxon>Aquibium</taxon>
    </lineage>
</organism>
<feature type="region of interest" description="Disordered" evidence="1">
    <location>
        <begin position="1"/>
        <end position="30"/>
    </location>
</feature>
<dbReference type="AlphaFoldDB" id="A0A429YN52"/>
<evidence type="ECO:0000256" key="1">
    <source>
        <dbReference type="SAM" id="MobiDB-lite"/>
    </source>
</evidence>
<dbReference type="Proteomes" id="UP000278398">
    <property type="component" value="Unassembled WGS sequence"/>
</dbReference>
<evidence type="ECO:0000313" key="3">
    <source>
        <dbReference type="Proteomes" id="UP000278398"/>
    </source>
</evidence>
<accession>A0A429YN52</accession>
<sequence length="99" mass="10846">MPDDAEAGPDEDDPGEAGPQDGTDEGVASAEVSIEVRAFSRWLRFPADLVVRLTDEGETTFVDLRSASHFAQHDLGDNADRIRRFLVDLDARMDPGTED</sequence>
<comment type="caution">
    <text evidence="2">The sequence shown here is derived from an EMBL/GenBank/DDBJ whole genome shotgun (WGS) entry which is preliminary data.</text>
</comment>
<name>A0A429YN52_9HYPH</name>
<reference evidence="2 3" key="1">
    <citation type="submission" date="2018-12" db="EMBL/GenBank/DDBJ databases">
        <title>Mesorhizobium carbonis sp. nov., isolated from coal mine water.</title>
        <authorList>
            <person name="Xin W."/>
            <person name="Xu Z."/>
            <person name="Xiang F."/>
            <person name="Zhang J."/>
            <person name="Xi L."/>
            <person name="Liu J."/>
        </authorList>
    </citation>
    <scope>NUCLEOTIDE SEQUENCE [LARGE SCALE GENOMIC DNA]</scope>
    <source>
        <strain evidence="2 3">B2.3</strain>
    </source>
</reference>
<dbReference type="InterPro" id="IPR010865">
    <property type="entry name" value="DUF1499"/>
</dbReference>